<dbReference type="Gene3D" id="3.40.50.80">
    <property type="entry name" value="Nucleotide-binding domain of ferredoxin-NADP reductase (FNR) module"/>
    <property type="match status" value="1"/>
</dbReference>
<comment type="subcellular location">
    <subcellularLocation>
        <location evidence="1">Membrane</location>
        <topology evidence="1">Multi-pass membrane protein</topology>
    </subcellularLocation>
</comment>
<dbReference type="SFLD" id="SFLDG01168">
    <property type="entry name" value="Ferric_reductase_subgroup_(FRE"/>
    <property type="match status" value="1"/>
</dbReference>
<keyword evidence="6" id="KW-0560">Oxidoreductase</keyword>
<evidence type="ECO:0000256" key="5">
    <source>
        <dbReference type="ARBA" id="ARBA00022989"/>
    </source>
</evidence>
<feature type="transmembrane region" description="Helical" evidence="11">
    <location>
        <begin position="25"/>
        <end position="46"/>
    </location>
</feature>
<feature type="transmembrane region" description="Helical" evidence="11">
    <location>
        <begin position="169"/>
        <end position="190"/>
    </location>
</feature>
<feature type="transmembrane region" description="Helical" evidence="11">
    <location>
        <begin position="140"/>
        <end position="157"/>
    </location>
</feature>
<feature type="transmembrane region" description="Helical" evidence="11">
    <location>
        <begin position="101"/>
        <end position="120"/>
    </location>
</feature>
<dbReference type="GO" id="GO:0015677">
    <property type="term" value="P:copper ion import"/>
    <property type="evidence" value="ECO:0007669"/>
    <property type="project" value="TreeGrafter"/>
</dbReference>
<name>A0AA40F2A5_9PEZI</name>
<comment type="caution">
    <text evidence="13">The sequence shown here is derived from an EMBL/GenBank/DDBJ whole genome shotgun (WGS) entry which is preliminary data.</text>
</comment>
<dbReference type="GO" id="GO:0006826">
    <property type="term" value="P:iron ion transport"/>
    <property type="evidence" value="ECO:0007669"/>
    <property type="project" value="TreeGrafter"/>
</dbReference>
<evidence type="ECO:0000256" key="8">
    <source>
        <dbReference type="ARBA" id="ARBA00023136"/>
    </source>
</evidence>
<dbReference type="Pfam" id="PF01794">
    <property type="entry name" value="Ferric_reduct"/>
    <property type="match status" value="1"/>
</dbReference>
<keyword evidence="3" id="KW-0813">Transport</keyword>
<dbReference type="InterPro" id="IPR013121">
    <property type="entry name" value="Fe_red_NAD-bd_6"/>
</dbReference>
<feature type="transmembrane region" description="Helical" evidence="11">
    <location>
        <begin position="228"/>
        <end position="248"/>
    </location>
</feature>
<keyword evidence="4 11" id="KW-0812">Transmembrane</keyword>
<evidence type="ECO:0000256" key="11">
    <source>
        <dbReference type="SAM" id="Phobius"/>
    </source>
</evidence>
<dbReference type="CDD" id="cd06186">
    <property type="entry name" value="NOX_Duox_like_FAD_NADP"/>
    <property type="match status" value="1"/>
</dbReference>
<dbReference type="SUPFAM" id="SSF63380">
    <property type="entry name" value="Riboflavin synthase domain-like"/>
    <property type="match status" value="1"/>
</dbReference>
<evidence type="ECO:0000256" key="1">
    <source>
        <dbReference type="ARBA" id="ARBA00004141"/>
    </source>
</evidence>
<keyword evidence="14" id="KW-1185">Reference proteome</keyword>
<dbReference type="PROSITE" id="PS51384">
    <property type="entry name" value="FAD_FR"/>
    <property type="match status" value="1"/>
</dbReference>
<evidence type="ECO:0000313" key="13">
    <source>
        <dbReference type="EMBL" id="KAK0749905.1"/>
    </source>
</evidence>
<evidence type="ECO:0000256" key="10">
    <source>
        <dbReference type="SAM" id="MobiDB-lite"/>
    </source>
</evidence>
<dbReference type="SFLD" id="SFLDS00052">
    <property type="entry name" value="Ferric_Reductase_Domain"/>
    <property type="match status" value="1"/>
</dbReference>
<dbReference type="InterPro" id="IPR039261">
    <property type="entry name" value="FNR_nucleotide-bd"/>
</dbReference>
<evidence type="ECO:0000256" key="2">
    <source>
        <dbReference type="ARBA" id="ARBA00006278"/>
    </source>
</evidence>
<dbReference type="PANTHER" id="PTHR32361">
    <property type="entry name" value="FERRIC/CUPRIC REDUCTASE TRANSMEMBRANE COMPONENT"/>
    <property type="match status" value="1"/>
</dbReference>
<evidence type="ECO:0000259" key="12">
    <source>
        <dbReference type="PROSITE" id="PS51384"/>
    </source>
</evidence>
<dbReference type="InterPro" id="IPR017927">
    <property type="entry name" value="FAD-bd_FR_type"/>
</dbReference>
<dbReference type="PANTHER" id="PTHR32361:SF9">
    <property type="entry name" value="FERRIC REDUCTASE TRANSMEMBRANE COMPONENT 3-RELATED"/>
    <property type="match status" value="1"/>
</dbReference>
<dbReference type="AlphaFoldDB" id="A0AA40F2A5"/>
<keyword evidence="5 11" id="KW-1133">Transmembrane helix</keyword>
<evidence type="ECO:0000256" key="6">
    <source>
        <dbReference type="ARBA" id="ARBA00023002"/>
    </source>
</evidence>
<dbReference type="InterPro" id="IPR017938">
    <property type="entry name" value="Riboflavin_synthase-like_b-brl"/>
</dbReference>
<dbReference type="InterPro" id="IPR051410">
    <property type="entry name" value="Ferric/Cupric_Reductase"/>
</dbReference>
<keyword evidence="9" id="KW-0325">Glycoprotein</keyword>
<evidence type="ECO:0000256" key="7">
    <source>
        <dbReference type="ARBA" id="ARBA00023065"/>
    </source>
</evidence>
<dbReference type="Proteomes" id="UP001172155">
    <property type="component" value="Unassembled WGS sequence"/>
</dbReference>
<feature type="transmembrane region" description="Helical" evidence="11">
    <location>
        <begin position="202"/>
        <end position="221"/>
    </location>
</feature>
<comment type="similarity">
    <text evidence="2">Belongs to the ferric reductase (FRE) family.</text>
</comment>
<reference evidence="13" key="1">
    <citation type="submission" date="2023-06" db="EMBL/GenBank/DDBJ databases">
        <title>Genome-scale phylogeny and comparative genomics of the fungal order Sordariales.</title>
        <authorList>
            <consortium name="Lawrence Berkeley National Laboratory"/>
            <person name="Hensen N."/>
            <person name="Bonometti L."/>
            <person name="Westerberg I."/>
            <person name="Brannstrom I.O."/>
            <person name="Guillou S."/>
            <person name="Cros-Aarteil S."/>
            <person name="Calhoun S."/>
            <person name="Haridas S."/>
            <person name="Kuo A."/>
            <person name="Mondo S."/>
            <person name="Pangilinan J."/>
            <person name="Riley R."/>
            <person name="LaButti K."/>
            <person name="Andreopoulos B."/>
            <person name="Lipzen A."/>
            <person name="Chen C."/>
            <person name="Yanf M."/>
            <person name="Daum C."/>
            <person name="Ng V."/>
            <person name="Clum A."/>
            <person name="Steindorff A."/>
            <person name="Ohm R."/>
            <person name="Martin F."/>
            <person name="Silar P."/>
            <person name="Natvig D."/>
            <person name="Lalanne C."/>
            <person name="Gautier V."/>
            <person name="Ament-velasquez S.L."/>
            <person name="Kruys A."/>
            <person name="Hutchinson M.I."/>
            <person name="Powell A.J."/>
            <person name="Barry K."/>
            <person name="Miller A.N."/>
            <person name="Grigoriev I.V."/>
            <person name="Debuchy R."/>
            <person name="Gladieux P."/>
            <person name="Thoren M.H."/>
            <person name="Johannesson H."/>
        </authorList>
    </citation>
    <scope>NUCLEOTIDE SEQUENCE</scope>
    <source>
        <strain evidence="13">SMH3187-1</strain>
    </source>
</reference>
<keyword evidence="7" id="KW-0406">Ion transport</keyword>
<dbReference type="Pfam" id="PF08030">
    <property type="entry name" value="NAD_binding_6"/>
    <property type="match status" value="1"/>
</dbReference>
<evidence type="ECO:0000256" key="4">
    <source>
        <dbReference type="ARBA" id="ARBA00022692"/>
    </source>
</evidence>
<keyword evidence="8 11" id="KW-0472">Membrane</keyword>
<accession>A0AA40F2A5</accession>
<dbReference type="EMBL" id="JAUKUD010000003">
    <property type="protein sequence ID" value="KAK0749905.1"/>
    <property type="molecule type" value="Genomic_DNA"/>
</dbReference>
<evidence type="ECO:0000313" key="14">
    <source>
        <dbReference type="Proteomes" id="UP001172155"/>
    </source>
</evidence>
<feature type="region of interest" description="Disordered" evidence="10">
    <location>
        <begin position="55"/>
        <end position="74"/>
    </location>
</feature>
<evidence type="ECO:0000256" key="9">
    <source>
        <dbReference type="ARBA" id="ARBA00023180"/>
    </source>
</evidence>
<gene>
    <name evidence="13" type="ORF">B0T18DRAFT_344891</name>
</gene>
<feature type="compositionally biased region" description="Polar residues" evidence="10">
    <location>
        <begin position="55"/>
        <end position="66"/>
    </location>
</feature>
<proteinExistence type="inferred from homology"/>
<protein>
    <recommendedName>
        <fullName evidence="12">FAD-binding FR-type domain-containing protein</fullName>
    </recommendedName>
</protein>
<dbReference type="GO" id="GO:0005886">
    <property type="term" value="C:plasma membrane"/>
    <property type="evidence" value="ECO:0007669"/>
    <property type="project" value="TreeGrafter"/>
</dbReference>
<sequence>MAWPYHFMDLNPAEKQLRREALDRYALFAQLSAVVPVVLGMLYRVAKSTLKSRSKNAYSSVPNPSLKNRDSGGWSSTVRKARWWLGEEMAPGKPMGTRDQWVVGLSWVVWLLVLSVVGTGQDYLHFTKRLGIVAASQYPVQYLLALKSLNPFAYALGSTHERVNKYHRVLGRVIVLLLTLHAILYFNFFIQSNLLAKRMTSPIVRAGFVSFVLTHILNGSAQRPLRALSYRLFFAIHLFVAFATPALLCIHAPPARPFFLQALLVFLADLLTRKLDTTRATAVLTALPTTNLIQIVASLPTPTKLSRFRARPGAHIYLSLPASSPAALFAFLFNPFTVAAVDPAARTVTLVARHRAGPMTSALAAAAPAGKRFPLAIEGPYGVAARFPRLVGGGYDRVLLVAGGIGATFTVPLYRALAEEGGAVKTEMVWVVRGRGEVAWAEAEADGLIEDENVRVFVTGGGGASEVASGVEMGTLGRRRSNGAAPGREAVQRGRPDLKRIVDEVFRGGADERVAVLVCGPEAMAREIRGHVGVWARKGRDVWWHNEGFGF</sequence>
<dbReference type="GO" id="GO:0006879">
    <property type="term" value="P:intracellular iron ion homeostasis"/>
    <property type="evidence" value="ECO:0007669"/>
    <property type="project" value="TreeGrafter"/>
</dbReference>
<feature type="domain" description="FAD-binding FR-type" evidence="12">
    <location>
        <begin position="270"/>
        <end position="387"/>
    </location>
</feature>
<dbReference type="GO" id="GO:0000293">
    <property type="term" value="F:ferric-chelate reductase activity"/>
    <property type="evidence" value="ECO:0007669"/>
    <property type="project" value="UniProtKB-ARBA"/>
</dbReference>
<evidence type="ECO:0000256" key="3">
    <source>
        <dbReference type="ARBA" id="ARBA00022448"/>
    </source>
</evidence>
<organism evidence="13 14">
    <name type="scientific">Schizothecium vesticola</name>
    <dbReference type="NCBI Taxonomy" id="314040"/>
    <lineage>
        <taxon>Eukaryota</taxon>
        <taxon>Fungi</taxon>
        <taxon>Dikarya</taxon>
        <taxon>Ascomycota</taxon>
        <taxon>Pezizomycotina</taxon>
        <taxon>Sordariomycetes</taxon>
        <taxon>Sordariomycetidae</taxon>
        <taxon>Sordariales</taxon>
        <taxon>Schizotheciaceae</taxon>
        <taxon>Schizothecium</taxon>
    </lineage>
</organism>
<dbReference type="InterPro" id="IPR013130">
    <property type="entry name" value="Fe3_Rdtase_TM_dom"/>
</dbReference>
<dbReference type="SUPFAM" id="SSF52343">
    <property type="entry name" value="Ferredoxin reductase-like, C-terminal NADP-linked domain"/>
    <property type="match status" value="1"/>
</dbReference>